<dbReference type="Proteomes" id="UP000326678">
    <property type="component" value="Chromosome Gxm2"/>
</dbReference>
<dbReference type="AlphaFoldDB" id="A0A5P8WAJ2"/>
<keyword evidence="2" id="KW-1185">Reference proteome</keyword>
<sequence length="196" mass="22071">MHVPKRQPPTVESLRSPFTLLSRNSIMTYTTHTHQAIRVFSVDEQSAAQAELNHLLATQAQGLAPNQDPLTNSDRRIIGEIIQVEPESVRTIWIEGGITVWVQFIDGGRLPFDRNWFATRVAQVKATLTQTPQAIKAEKVPPAAPKKLTTVVCSFYDYEFYAASKLLASITHDDELTQPWVVVVNSLEKFRANTWT</sequence>
<reference evidence="1 2" key="1">
    <citation type="submission" date="2019-10" db="EMBL/GenBank/DDBJ databases">
        <title>Genomic and transcriptomic insights into the perfect genentic adaptation of a filamentous nitrogen-fixing cyanobacterium to rice fields.</title>
        <authorList>
            <person name="Chen Z."/>
        </authorList>
    </citation>
    <scope>NUCLEOTIDE SEQUENCE [LARGE SCALE GENOMIC DNA]</scope>
    <source>
        <strain evidence="1">CCNUC1</strain>
    </source>
</reference>
<gene>
    <name evidence="1" type="ORF">GXM_07194</name>
</gene>
<proteinExistence type="predicted"/>
<dbReference type="KEGG" id="nsh:GXM_07194"/>
<evidence type="ECO:0000313" key="1">
    <source>
        <dbReference type="EMBL" id="QFS49700.1"/>
    </source>
</evidence>
<dbReference type="EMBL" id="CP045227">
    <property type="protein sequence ID" value="QFS49700.1"/>
    <property type="molecule type" value="Genomic_DNA"/>
</dbReference>
<organism evidence="1 2">
    <name type="scientific">Nostoc sphaeroides CCNUC1</name>
    <dbReference type="NCBI Taxonomy" id="2653204"/>
    <lineage>
        <taxon>Bacteria</taxon>
        <taxon>Bacillati</taxon>
        <taxon>Cyanobacteriota</taxon>
        <taxon>Cyanophyceae</taxon>
        <taxon>Nostocales</taxon>
        <taxon>Nostocaceae</taxon>
        <taxon>Nostoc</taxon>
    </lineage>
</organism>
<protein>
    <submittedName>
        <fullName evidence="1">Uncharacterized protein</fullName>
    </submittedName>
</protein>
<evidence type="ECO:0000313" key="2">
    <source>
        <dbReference type="Proteomes" id="UP000326678"/>
    </source>
</evidence>
<accession>A0A5P8WAJ2</accession>
<name>A0A5P8WAJ2_9NOSO</name>